<sequence length="224" mass="24373">MVQTFRQETVLVQNLPDCTDAKLRRVNNFLQQTLGLGAAGPGRARTRRVPQARGCIRGVLWVWRIGPPRFRVSSKRVARARFDRYHETATSQTLRRGARTRNRYTPTPSVAWVGLRVSPAPSARAERGGGGRKLTVREALIHGHSLRQSPGSWLPAGGGGLAESNDGSLPEERGAAPFQHGERGGTGASCCGSAQFWRPLWPHAVLQPLRANGGVSSMKSRAVI</sequence>
<feature type="region of interest" description="Disordered" evidence="1">
    <location>
        <begin position="147"/>
        <end position="182"/>
    </location>
</feature>
<name>A0A834C9N3_ORYME</name>
<evidence type="ECO:0000313" key="2">
    <source>
        <dbReference type="EMBL" id="KAF6727858.1"/>
    </source>
</evidence>
<dbReference type="EMBL" id="WKFB01000297">
    <property type="protein sequence ID" value="KAF6727858.1"/>
    <property type="molecule type" value="Genomic_DNA"/>
</dbReference>
<proteinExistence type="predicted"/>
<organism evidence="2 3">
    <name type="scientific">Oryzias melastigma</name>
    <name type="common">Marine medaka</name>
    <dbReference type="NCBI Taxonomy" id="30732"/>
    <lineage>
        <taxon>Eukaryota</taxon>
        <taxon>Metazoa</taxon>
        <taxon>Chordata</taxon>
        <taxon>Craniata</taxon>
        <taxon>Vertebrata</taxon>
        <taxon>Euteleostomi</taxon>
        <taxon>Actinopterygii</taxon>
        <taxon>Neopterygii</taxon>
        <taxon>Teleostei</taxon>
        <taxon>Neoteleostei</taxon>
        <taxon>Acanthomorphata</taxon>
        <taxon>Ovalentaria</taxon>
        <taxon>Atherinomorphae</taxon>
        <taxon>Beloniformes</taxon>
        <taxon>Adrianichthyidae</taxon>
        <taxon>Oryziinae</taxon>
        <taxon>Oryzias</taxon>
    </lineage>
</organism>
<evidence type="ECO:0000313" key="3">
    <source>
        <dbReference type="Proteomes" id="UP000646548"/>
    </source>
</evidence>
<protein>
    <submittedName>
        <fullName evidence="2">Uncharacterized protein</fullName>
    </submittedName>
</protein>
<reference evidence="2" key="1">
    <citation type="journal article" name="BMC Genomics">
        <title>Long-read sequencing and de novo genome assembly of marine medaka (Oryzias melastigma).</title>
        <authorList>
            <person name="Liang P."/>
            <person name="Saqib H.S.A."/>
            <person name="Ni X."/>
            <person name="Shen Y."/>
        </authorList>
    </citation>
    <scope>NUCLEOTIDE SEQUENCE</scope>
    <source>
        <strain evidence="2">Bigg-433</strain>
    </source>
</reference>
<evidence type="ECO:0000256" key="1">
    <source>
        <dbReference type="SAM" id="MobiDB-lite"/>
    </source>
</evidence>
<dbReference type="Proteomes" id="UP000646548">
    <property type="component" value="Unassembled WGS sequence"/>
</dbReference>
<dbReference type="AlphaFoldDB" id="A0A834C9N3"/>
<gene>
    <name evidence="2" type="ORF">FQA47_023312</name>
</gene>
<comment type="caution">
    <text evidence="2">The sequence shown here is derived from an EMBL/GenBank/DDBJ whole genome shotgun (WGS) entry which is preliminary data.</text>
</comment>
<accession>A0A834C9N3</accession>